<dbReference type="AlphaFoldDB" id="A0A3N5DR65"/>
<dbReference type="SUPFAM" id="SSF53756">
    <property type="entry name" value="UDP-Glycosyltransferase/glycogen phosphorylase"/>
    <property type="match status" value="1"/>
</dbReference>
<dbReference type="InterPro" id="IPR001296">
    <property type="entry name" value="Glyco_trans_1"/>
</dbReference>
<organism evidence="3 4">
    <name type="scientific">Buttiauxella warmboldiae</name>
    <dbReference type="NCBI Taxonomy" id="82993"/>
    <lineage>
        <taxon>Bacteria</taxon>
        <taxon>Pseudomonadati</taxon>
        <taxon>Pseudomonadota</taxon>
        <taxon>Gammaproteobacteria</taxon>
        <taxon>Enterobacterales</taxon>
        <taxon>Enterobacteriaceae</taxon>
        <taxon>Buttiauxella</taxon>
    </lineage>
</organism>
<gene>
    <name evidence="3" type="ORF">EHN07_10050</name>
</gene>
<dbReference type="RefSeq" id="WP_124024013.1">
    <property type="nucleotide sequence ID" value="NZ_RPOH01000035.1"/>
</dbReference>
<dbReference type="InterPro" id="IPR015393">
    <property type="entry name" value="DUF1972"/>
</dbReference>
<feature type="domain" description="Glycosyl transferase family 1" evidence="1">
    <location>
        <begin position="181"/>
        <end position="292"/>
    </location>
</feature>
<reference evidence="3 4" key="1">
    <citation type="submission" date="2018-11" db="EMBL/GenBank/DDBJ databases">
        <title>Draft genome sequence of Buttiauxella warmboldiae CCUG 35512.</title>
        <authorList>
            <person name="Salva-Serra F."/>
            <person name="Marathe N."/>
            <person name="Moore E."/>
            <person name="Svensson L."/>
            <person name="Engstrom-Jakobsson H."/>
        </authorList>
    </citation>
    <scope>NUCLEOTIDE SEQUENCE [LARGE SCALE GENOMIC DNA]</scope>
    <source>
        <strain evidence="3 4">CCUG 35512</strain>
    </source>
</reference>
<dbReference type="Gene3D" id="3.40.50.2000">
    <property type="entry name" value="Glycogen Phosphorylase B"/>
    <property type="match status" value="2"/>
</dbReference>
<name>A0A3N5DR65_9ENTR</name>
<evidence type="ECO:0000313" key="4">
    <source>
        <dbReference type="Proteomes" id="UP000268615"/>
    </source>
</evidence>
<dbReference type="GO" id="GO:0016757">
    <property type="term" value="F:glycosyltransferase activity"/>
    <property type="evidence" value="ECO:0007669"/>
    <property type="project" value="InterPro"/>
</dbReference>
<sequence length="352" mass="40135">MKKIAVIGTVGLPACYGGFETLVENLTNDSSDELEYFVFCSQQHYDLKKDTHNGAALIYLPLSANNYQSIFYDIYSLIQCINLKPDVTLVLGVSGCIFIPVYKLFSKSKVIVNIDGLEWRRNKWGKMARFFLKLSERIAVRFGDVIITDNQAITDYVKKEYSKHSETIAYGGDHIGSFIPTRYEDNDCYLSICRIEPENNVHIILEAFSICNKKIVFIGNWENSSYGRALKSKYGAYKNITILDPIYDILTLHDIRQNCIGYIHGHSAGGTNPSLVEAMSSNKAVIAFDCIFNRFTMDNEGAYFESAEQLVLILESQNVNSLANNAAKMNEIAQKKYKWEHIVRQYEHLYYD</sequence>
<evidence type="ECO:0000259" key="2">
    <source>
        <dbReference type="Pfam" id="PF09314"/>
    </source>
</evidence>
<keyword evidence="4" id="KW-1185">Reference proteome</keyword>
<dbReference type="Proteomes" id="UP000268615">
    <property type="component" value="Unassembled WGS sequence"/>
</dbReference>
<evidence type="ECO:0000313" key="3">
    <source>
        <dbReference type="EMBL" id="RPH28130.1"/>
    </source>
</evidence>
<evidence type="ECO:0000259" key="1">
    <source>
        <dbReference type="Pfam" id="PF00534"/>
    </source>
</evidence>
<protein>
    <submittedName>
        <fullName evidence="3">Glycosyltransferase family 1 protein</fullName>
    </submittedName>
</protein>
<accession>A0A3N5DR65</accession>
<dbReference type="EMBL" id="RPOH01000035">
    <property type="protein sequence ID" value="RPH28130.1"/>
    <property type="molecule type" value="Genomic_DNA"/>
</dbReference>
<keyword evidence="3" id="KW-0808">Transferase</keyword>
<proteinExistence type="predicted"/>
<dbReference type="Pfam" id="PF09314">
    <property type="entry name" value="DUF1972"/>
    <property type="match status" value="1"/>
</dbReference>
<feature type="domain" description="DUF1972" evidence="2">
    <location>
        <begin position="1"/>
        <end position="173"/>
    </location>
</feature>
<comment type="caution">
    <text evidence="3">The sequence shown here is derived from an EMBL/GenBank/DDBJ whole genome shotgun (WGS) entry which is preliminary data.</text>
</comment>
<dbReference type="OrthoDB" id="9777346at2"/>
<dbReference type="Pfam" id="PF00534">
    <property type="entry name" value="Glycos_transf_1"/>
    <property type="match status" value="1"/>
</dbReference>